<dbReference type="GO" id="GO:0071944">
    <property type="term" value="C:cell periphery"/>
    <property type="evidence" value="ECO:0007669"/>
    <property type="project" value="TreeGrafter"/>
</dbReference>
<accession>A0A8C9IB26</accession>
<gene>
    <name evidence="3" type="primary">SNORC</name>
</gene>
<dbReference type="Pfam" id="PF15756">
    <property type="entry name" value="DUF4690"/>
    <property type="match status" value="1"/>
</dbReference>
<feature type="chain" id="PRO_5034100940" evidence="2">
    <location>
        <begin position="25"/>
        <end position="192"/>
    </location>
</feature>
<keyword evidence="4" id="KW-1185">Reference proteome</keyword>
<proteinExistence type="predicted"/>
<reference evidence="3" key="1">
    <citation type="submission" date="2025-08" db="UniProtKB">
        <authorList>
            <consortium name="Ensembl"/>
        </authorList>
    </citation>
    <scope>IDENTIFICATION</scope>
</reference>
<evidence type="ECO:0000313" key="3">
    <source>
        <dbReference type="Ensembl" id="ENSPTEP00000034610.1"/>
    </source>
</evidence>
<keyword evidence="2" id="KW-0732">Signal</keyword>
<feature type="compositionally biased region" description="Gly residues" evidence="1">
    <location>
        <begin position="83"/>
        <end position="92"/>
    </location>
</feature>
<feature type="signal peptide" evidence="2">
    <location>
        <begin position="1"/>
        <end position="24"/>
    </location>
</feature>
<dbReference type="InterPro" id="IPR031500">
    <property type="entry name" value="SNORC"/>
</dbReference>
<feature type="compositionally biased region" description="Basic residues" evidence="1">
    <location>
        <begin position="124"/>
        <end position="138"/>
    </location>
</feature>
<name>A0A8C9IB26_9PRIM</name>
<dbReference type="Proteomes" id="UP000694416">
    <property type="component" value="Unplaced"/>
</dbReference>
<organism evidence="3 4">
    <name type="scientific">Piliocolobus tephrosceles</name>
    <name type="common">Ugandan red Colobus</name>
    <dbReference type="NCBI Taxonomy" id="591936"/>
    <lineage>
        <taxon>Eukaryota</taxon>
        <taxon>Metazoa</taxon>
        <taxon>Chordata</taxon>
        <taxon>Craniata</taxon>
        <taxon>Vertebrata</taxon>
        <taxon>Euteleostomi</taxon>
        <taxon>Mammalia</taxon>
        <taxon>Eutheria</taxon>
        <taxon>Euarchontoglires</taxon>
        <taxon>Primates</taxon>
        <taxon>Haplorrhini</taxon>
        <taxon>Catarrhini</taxon>
        <taxon>Cercopithecidae</taxon>
        <taxon>Colobinae</taxon>
        <taxon>Piliocolobus</taxon>
    </lineage>
</organism>
<dbReference type="GO" id="GO:0051216">
    <property type="term" value="P:cartilage development"/>
    <property type="evidence" value="ECO:0007669"/>
    <property type="project" value="InterPro"/>
</dbReference>
<reference evidence="3" key="2">
    <citation type="submission" date="2025-09" db="UniProtKB">
        <authorList>
            <consortium name="Ensembl"/>
        </authorList>
    </citation>
    <scope>IDENTIFICATION</scope>
</reference>
<evidence type="ECO:0000256" key="2">
    <source>
        <dbReference type="SAM" id="SignalP"/>
    </source>
</evidence>
<dbReference type="AlphaFoldDB" id="A0A8C9IB26"/>
<dbReference type="Ensembl" id="ENSPTET00000047221.1">
    <property type="protein sequence ID" value="ENSPTEP00000034610.1"/>
    <property type="gene ID" value="ENSPTEG00000032832.1"/>
</dbReference>
<feature type="compositionally biased region" description="Basic and acidic residues" evidence="1">
    <location>
        <begin position="93"/>
        <end position="107"/>
    </location>
</feature>
<protein>
    <submittedName>
        <fullName evidence="3">Secondary ossification center associated regulator of chondrocyte maturation</fullName>
    </submittedName>
</protein>
<dbReference type="PANTHER" id="PTHR28453">
    <property type="entry name" value="PROTEIN SNORC"/>
    <property type="match status" value="1"/>
</dbReference>
<dbReference type="PANTHER" id="PTHR28453:SF1">
    <property type="entry name" value="PROTEIN SNORC"/>
    <property type="match status" value="1"/>
</dbReference>
<evidence type="ECO:0000313" key="4">
    <source>
        <dbReference type="Proteomes" id="UP000694416"/>
    </source>
</evidence>
<sequence length="192" mass="20629">MASCVALRMALLLVSGVLVPAVLTDDVPQEPVPTLWNEPAELPSGEGPVESTSPGREPVDTGPPAPTVAPGPEDSTAQERLDQGGGTSGAGEGEMRRGGRRREEGRPGRGWQVTWSSVLRRVAGARRHRGHRDRRPPGHLRGAGARGRRAEKVFRLLKRIKGPRPAAARLGCTPRAPVCLRVRVRACRCARE</sequence>
<feature type="region of interest" description="Disordered" evidence="1">
    <location>
        <begin position="32"/>
        <end position="109"/>
    </location>
</feature>
<feature type="region of interest" description="Disordered" evidence="1">
    <location>
        <begin position="124"/>
        <end position="147"/>
    </location>
</feature>
<evidence type="ECO:0000256" key="1">
    <source>
        <dbReference type="SAM" id="MobiDB-lite"/>
    </source>
</evidence>